<comment type="caution">
    <text evidence="2">The sequence shown here is derived from an EMBL/GenBank/DDBJ whole genome shotgun (WGS) entry which is preliminary data.</text>
</comment>
<evidence type="ECO:0000313" key="2">
    <source>
        <dbReference type="EMBL" id="MBB4277696.1"/>
    </source>
</evidence>
<dbReference type="RefSeq" id="WP_312866084.1">
    <property type="nucleotide sequence ID" value="NZ_JACIGM010000014.1"/>
</dbReference>
<dbReference type="AlphaFoldDB" id="A0A7W6RTB9"/>
<name>A0A7W6RTB9_9HYPH</name>
<protein>
    <submittedName>
        <fullName evidence="2">Uncharacterized protein</fullName>
    </submittedName>
</protein>
<dbReference type="Proteomes" id="UP000533641">
    <property type="component" value="Unassembled WGS sequence"/>
</dbReference>
<dbReference type="EMBL" id="JACIGM010000014">
    <property type="protein sequence ID" value="MBB4277696.1"/>
    <property type="molecule type" value="Genomic_DNA"/>
</dbReference>
<reference evidence="2 3" key="1">
    <citation type="submission" date="2020-08" db="EMBL/GenBank/DDBJ databases">
        <title>Genomic Encyclopedia of Type Strains, Phase IV (KMG-V): Genome sequencing to study the core and pangenomes of soil and plant-associated prokaryotes.</title>
        <authorList>
            <person name="Whitman W."/>
        </authorList>
    </citation>
    <scope>NUCLEOTIDE SEQUENCE [LARGE SCALE GENOMIC DNA]</scope>
    <source>
        <strain evidence="2 3">SEMIA 402</strain>
    </source>
</reference>
<sequence length="92" mass="10133">MGFTPNGHGPGGRNLKKVQTAEKGGFSRSGRTDQADNIATLRFQRNPPKDVDIREALLDLIGAQDEIRVGDIEVRVDLHFVPRLQVLELGTL</sequence>
<proteinExistence type="predicted"/>
<feature type="region of interest" description="Disordered" evidence="1">
    <location>
        <begin position="1"/>
        <end position="39"/>
    </location>
</feature>
<evidence type="ECO:0000313" key="3">
    <source>
        <dbReference type="Proteomes" id="UP000533641"/>
    </source>
</evidence>
<evidence type="ECO:0000256" key="1">
    <source>
        <dbReference type="SAM" id="MobiDB-lite"/>
    </source>
</evidence>
<organism evidence="2 3">
    <name type="scientific">Rhizobium mongolense</name>
    <dbReference type="NCBI Taxonomy" id="57676"/>
    <lineage>
        <taxon>Bacteria</taxon>
        <taxon>Pseudomonadati</taxon>
        <taxon>Pseudomonadota</taxon>
        <taxon>Alphaproteobacteria</taxon>
        <taxon>Hyphomicrobiales</taxon>
        <taxon>Rhizobiaceae</taxon>
        <taxon>Rhizobium/Agrobacterium group</taxon>
        <taxon>Rhizobium</taxon>
    </lineage>
</organism>
<accession>A0A7W6RTB9</accession>
<gene>
    <name evidence="2" type="ORF">GGE12_005505</name>
</gene>